<proteinExistence type="predicted"/>
<sequence>MKRYLTCGALASPSQVAPIRSTTYRQTLEALMIRKMKINERGVFA</sequence>
<accession>A0A6P2VB22</accession>
<dbReference type="Proteomes" id="UP000494110">
    <property type="component" value="Unassembled WGS sequence"/>
</dbReference>
<evidence type="ECO:0000313" key="1">
    <source>
        <dbReference type="EMBL" id="VWC80951.1"/>
    </source>
</evidence>
<reference evidence="1 2" key="1">
    <citation type="submission" date="2019-09" db="EMBL/GenBank/DDBJ databases">
        <authorList>
            <person name="Depoorter E."/>
        </authorList>
    </citation>
    <scope>NUCLEOTIDE SEQUENCE [LARGE SCALE GENOMIC DNA]</scope>
    <source>
        <strain evidence="1">R-39750</strain>
    </source>
</reference>
<dbReference type="EMBL" id="CABVQN010000004">
    <property type="protein sequence ID" value="VWC80951.1"/>
    <property type="molecule type" value="Genomic_DNA"/>
</dbReference>
<evidence type="ECO:0000313" key="2">
    <source>
        <dbReference type="Proteomes" id="UP000494110"/>
    </source>
</evidence>
<gene>
    <name evidence="1" type="ORF">BLA39750_01194</name>
</gene>
<protein>
    <submittedName>
        <fullName evidence="1">Uncharacterized protein</fullName>
    </submittedName>
</protein>
<dbReference type="AlphaFoldDB" id="A0A6P2VB22"/>
<organism evidence="1 2">
    <name type="scientific">Burkholderia lata (strain ATCC 17760 / DSM 23089 / LMG 22485 / NCIMB 9086 / R18194 / 383)</name>
    <dbReference type="NCBI Taxonomy" id="482957"/>
    <lineage>
        <taxon>Bacteria</taxon>
        <taxon>Pseudomonadati</taxon>
        <taxon>Pseudomonadota</taxon>
        <taxon>Betaproteobacteria</taxon>
        <taxon>Burkholderiales</taxon>
        <taxon>Burkholderiaceae</taxon>
        <taxon>Burkholderia</taxon>
        <taxon>Burkholderia cepacia complex</taxon>
    </lineage>
</organism>
<name>A0A6P2VB22_BURL3</name>